<evidence type="ECO:0000313" key="3">
    <source>
        <dbReference type="Proteomes" id="UP000772434"/>
    </source>
</evidence>
<dbReference type="OrthoDB" id="3231781at2759"/>
<evidence type="ECO:0000313" key="2">
    <source>
        <dbReference type="EMBL" id="KAF9063902.1"/>
    </source>
</evidence>
<dbReference type="PANTHER" id="PTHR40465:SF1">
    <property type="entry name" value="DUF6534 DOMAIN-CONTAINING PROTEIN"/>
    <property type="match status" value="1"/>
</dbReference>
<dbReference type="EMBL" id="JADNRY010000136">
    <property type="protein sequence ID" value="KAF9063902.1"/>
    <property type="molecule type" value="Genomic_DNA"/>
</dbReference>
<keyword evidence="1" id="KW-0472">Membrane</keyword>
<protein>
    <submittedName>
        <fullName evidence="2">Uncharacterized protein</fullName>
    </submittedName>
</protein>
<evidence type="ECO:0000256" key="1">
    <source>
        <dbReference type="SAM" id="Phobius"/>
    </source>
</evidence>
<feature type="transmembrane region" description="Helical" evidence="1">
    <location>
        <begin position="45"/>
        <end position="66"/>
    </location>
</feature>
<keyword evidence="1" id="KW-1133">Transmembrane helix</keyword>
<reference evidence="2" key="1">
    <citation type="submission" date="2020-11" db="EMBL/GenBank/DDBJ databases">
        <authorList>
            <consortium name="DOE Joint Genome Institute"/>
            <person name="Ahrendt S."/>
            <person name="Riley R."/>
            <person name="Andreopoulos W."/>
            <person name="Labutti K."/>
            <person name="Pangilinan J."/>
            <person name="Ruiz-Duenas F.J."/>
            <person name="Barrasa J.M."/>
            <person name="Sanchez-Garcia M."/>
            <person name="Camarero S."/>
            <person name="Miyauchi S."/>
            <person name="Serrano A."/>
            <person name="Linde D."/>
            <person name="Babiker R."/>
            <person name="Drula E."/>
            <person name="Ayuso-Fernandez I."/>
            <person name="Pacheco R."/>
            <person name="Padilla G."/>
            <person name="Ferreira P."/>
            <person name="Barriuso J."/>
            <person name="Kellner H."/>
            <person name="Castanera R."/>
            <person name="Alfaro M."/>
            <person name="Ramirez L."/>
            <person name="Pisabarro A.G."/>
            <person name="Kuo A."/>
            <person name="Tritt A."/>
            <person name="Lipzen A."/>
            <person name="He G."/>
            <person name="Yan M."/>
            <person name="Ng V."/>
            <person name="Cullen D."/>
            <person name="Martin F."/>
            <person name="Rosso M.-N."/>
            <person name="Henrissat B."/>
            <person name="Hibbett D."/>
            <person name="Martinez A.T."/>
            <person name="Grigoriev I.V."/>
        </authorList>
    </citation>
    <scope>NUCLEOTIDE SEQUENCE</scope>
    <source>
        <strain evidence="2">AH 40177</strain>
    </source>
</reference>
<dbReference type="PANTHER" id="PTHR40465">
    <property type="entry name" value="CHROMOSOME 1, WHOLE GENOME SHOTGUN SEQUENCE"/>
    <property type="match status" value="1"/>
</dbReference>
<feature type="transmembrane region" description="Helical" evidence="1">
    <location>
        <begin position="153"/>
        <end position="181"/>
    </location>
</feature>
<organism evidence="2 3">
    <name type="scientific">Rhodocollybia butyracea</name>
    <dbReference type="NCBI Taxonomy" id="206335"/>
    <lineage>
        <taxon>Eukaryota</taxon>
        <taxon>Fungi</taxon>
        <taxon>Dikarya</taxon>
        <taxon>Basidiomycota</taxon>
        <taxon>Agaricomycotina</taxon>
        <taxon>Agaricomycetes</taxon>
        <taxon>Agaricomycetidae</taxon>
        <taxon>Agaricales</taxon>
        <taxon>Marasmiineae</taxon>
        <taxon>Omphalotaceae</taxon>
        <taxon>Rhodocollybia</taxon>
    </lineage>
</organism>
<feature type="transmembrane region" description="Helical" evidence="1">
    <location>
        <begin position="13"/>
        <end position="33"/>
    </location>
</feature>
<feature type="transmembrane region" description="Helical" evidence="1">
    <location>
        <begin position="86"/>
        <end position="106"/>
    </location>
</feature>
<keyword evidence="3" id="KW-1185">Reference proteome</keyword>
<feature type="transmembrane region" description="Helical" evidence="1">
    <location>
        <begin position="118"/>
        <end position="141"/>
    </location>
</feature>
<sequence>MGTLGPTLGAFELGISIATFLFGIATLQMFLYFRNFPKEKKLVKFIVSDLILIYLCAIVSSLYYIYTVTVTGFGQFALVAETSVSMAGTIACGATIDLLAQLLFILRVQKLSQFPKSAFILPWIAVTAREAISLSIAVLITQVALLHEFIETYSWLLTLALSLGMAIDVGVCMSLCVLLYIKRSQTPIAK</sequence>
<comment type="caution">
    <text evidence="2">The sequence shown here is derived from an EMBL/GenBank/DDBJ whole genome shotgun (WGS) entry which is preliminary data.</text>
</comment>
<dbReference type="Proteomes" id="UP000772434">
    <property type="component" value="Unassembled WGS sequence"/>
</dbReference>
<accession>A0A9P5U2U4</accession>
<gene>
    <name evidence="2" type="ORF">BDP27DRAFT_1231373</name>
</gene>
<name>A0A9P5U2U4_9AGAR</name>
<dbReference type="AlphaFoldDB" id="A0A9P5U2U4"/>
<proteinExistence type="predicted"/>
<keyword evidence="1" id="KW-0812">Transmembrane</keyword>